<organism evidence="8 9">
    <name type="scientific">Oldenlandia corymbosa var. corymbosa</name>
    <dbReference type="NCBI Taxonomy" id="529605"/>
    <lineage>
        <taxon>Eukaryota</taxon>
        <taxon>Viridiplantae</taxon>
        <taxon>Streptophyta</taxon>
        <taxon>Embryophyta</taxon>
        <taxon>Tracheophyta</taxon>
        <taxon>Spermatophyta</taxon>
        <taxon>Magnoliopsida</taxon>
        <taxon>eudicotyledons</taxon>
        <taxon>Gunneridae</taxon>
        <taxon>Pentapetalae</taxon>
        <taxon>asterids</taxon>
        <taxon>lamiids</taxon>
        <taxon>Gentianales</taxon>
        <taxon>Rubiaceae</taxon>
        <taxon>Rubioideae</taxon>
        <taxon>Spermacoceae</taxon>
        <taxon>Hedyotis-Oldenlandia complex</taxon>
        <taxon>Oldenlandia</taxon>
    </lineage>
</organism>
<keyword evidence="5 7" id="KW-1133">Transmembrane helix</keyword>
<evidence type="ECO:0000256" key="4">
    <source>
        <dbReference type="ARBA" id="ARBA00022780"/>
    </source>
</evidence>
<evidence type="ECO:0000256" key="3">
    <source>
        <dbReference type="ARBA" id="ARBA00022692"/>
    </source>
</evidence>
<evidence type="ECO:0000313" key="8">
    <source>
        <dbReference type="EMBL" id="CAI9090859.1"/>
    </source>
</evidence>
<proteinExistence type="inferred from homology"/>
<dbReference type="InterPro" id="IPR005691">
    <property type="entry name" value="Tic20"/>
</dbReference>
<dbReference type="AlphaFoldDB" id="A0AAV1C5K6"/>
<comment type="function">
    <text evidence="7">Involved in protein precursor import into chloroplasts.</text>
</comment>
<feature type="transmembrane region" description="Helical" evidence="7">
    <location>
        <begin position="132"/>
        <end position="153"/>
    </location>
</feature>
<keyword evidence="4" id="KW-1001">Plastid inner membrane</keyword>
<comment type="similarity">
    <text evidence="2 7">Belongs to the Tic20 family.</text>
</comment>
<keyword evidence="3 7" id="KW-0812">Transmembrane</keyword>
<evidence type="ECO:0000256" key="7">
    <source>
        <dbReference type="RuleBase" id="RU367003"/>
    </source>
</evidence>
<dbReference type="PANTHER" id="PTHR33510:SF5">
    <property type="entry name" value="PROTEIN TIC 20-II, CHLOROPLASTIC"/>
    <property type="match status" value="1"/>
</dbReference>
<accession>A0AAV1C5K6</accession>
<dbReference type="Proteomes" id="UP001161247">
    <property type="component" value="Chromosome 1"/>
</dbReference>
<comment type="caution">
    <text evidence="7">Lacks conserved residue(s) required for the propagation of feature annotation.</text>
</comment>
<dbReference type="PANTHER" id="PTHR33510">
    <property type="entry name" value="PROTEIN TIC 20-II, CHLOROPLASTIC"/>
    <property type="match status" value="1"/>
</dbReference>
<keyword evidence="9" id="KW-1185">Reference proteome</keyword>
<keyword evidence="6 7" id="KW-0472">Membrane</keyword>
<sequence length="208" mass="22978">MAAVPIIRLSLSSHQLKPSLPSKFRQPFPRLPNLRPTHLPKSTATSRISCSYTPTPATDRLISAASYFFPLFNGLRYGGFLFNQYPILAVPFKPLFPILSLYHSIPSASFISFFALYLGIVRNPSFSRYVRFNALQALVLDVLLAVPALLQNILSPGRSGLGLKFTILMYNALFVFVAGCFIYGLVSSILGKTPYLPFVAEAAGRQLD</sequence>
<evidence type="ECO:0000256" key="2">
    <source>
        <dbReference type="ARBA" id="ARBA00009596"/>
    </source>
</evidence>
<keyword evidence="7" id="KW-0150">Chloroplast</keyword>
<dbReference type="GO" id="GO:0009706">
    <property type="term" value="C:chloroplast inner membrane"/>
    <property type="evidence" value="ECO:0007669"/>
    <property type="project" value="UniProtKB-SubCell"/>
</dbReference>
<evidence type="ECO:0000256" key="6">
    <source>
        <dbReference type="ARBA" id="ARBA00023136"/>
    </source>
</evidence>
<dbReference type="Pfam" id="PF16166">
    <property type="entry name" value="TIC20"/>
    <property type="match status" value="1"/>
</dbReference>
<feature type="transmembrane region" description="Helical" evidence="7">
    <location>
        <begin position="101"/>
        <end position="120"/>
    </location>
</feature>
<name>A0AAV1C5K6_OLDCO</name>
<dbReference type="EMBL" id="OX459118">
    <property type="protein sequence ID" value="CAI9090859.1"/>
    <property type="molecule type" value="Genomic_DNA"/>
</dbReference>
<evidence type="ECO:0000313" key="9">
    <source>
        <dbReference type="Proteomes" id="UP001161247"/>
    </source>
</evidence>
<comment type="subcellular location">
    <subcellularLocation>
        <location evidence="1">Plastid</location>
        <location evidence="1">Chloroplast inner membrane</location>
        <topology evidence="1">Multi-pass membrane protein</topology>
    </subcellularLocation>
    <subcellularLocation>
        <location evidence="7">Plastid</location>
        <location evidence="7">Chloroplast membrane</location>
        <topology evidence="7">Multi-pass membrane protein</topology>
    </subcellularLocation>
</comment>
<evidence type="ECO:0000256" key="5">
    <source>
        <dbReference type="ARBA" id="ARBA00022989"/>
    </source>
</evidence>
<keyword evidence="7" id="KW-0934">Plastid</keyword>
<gene>
    <name evidence="8" type="ORF">OLC1_LOCUS2919</name>
</gene>
<protein>
    <recommendedName>
        <fullName evidence="7">Protein TIC 20</fullName>
    </recommendedName>
</protein>
<feature type="transmembrane region" description="Helical" evidence="7">
    <location>
        <begin position="165"/>
        <end position="186"/>
    </location>
</feature>
<reference evidence="8" key="1">
    <citation type="submission" date="2023-03" db="EMBL/GenBank/DDBJ databases">
        <authorList>
            <person name="Julca I."/>
        </authorList>
    </citation>
    <scope>NUCLEOTIDE SEQUENCE</scope>
</reference>
<evidence type="ECO:0000256" key="1">
    <source>
        <dbReference type="ARBA" id="ARBA00004478"/>
    </source>
</evidence>